<dbReference type="Pfam" id="PF16732">
    <property type="entry name" value="ComP_DUS"/>
    <property type="match status" value="1"/>
</dbReference>
<protein>
    <submittedName>
        <fullName evidence="7">Prepilin-type N-terminal cleavage/methylation domain-containing protein</fullName>
    </submittedName>
</protein>
<evidence type="ECO:0000313" key="8">
    <source>
        <dbReference type="Proteomes" id="UP001209854"/>
    </source>
</evidence>
<dbReference type="Proteomes" id="UP001209854">
    <property type="component" value="Unassembled WGS sequence"/>
</dbReference>
<dbReference type="Gene3D" id="3.30.700.10">
    <property type="entry name" value="Glycoprotein, Type 4 Pilin"/>
    <property type="match status" value="1"/>
</dbReference>
<dbReference type="InterPro" id="IPR000983">
    <property type="entry name" value="Bac_GSPG_pilin"/>
</dbReference>
<evidence type="ECO:0000256" key="3">
    <source>
        <dbReference type="ARBA" id="ARBA00022692"/>
    </source>
</evidence>
<evidence type="ECO:0000256" key="2">
    <source>
        <dbReference type="ARBA" id="ARBA00022481"/>
    </source>
</evidence>
<dbReference type="PANTHER" id="PTHR30093:SF44">
    <property type="entry name" value="TYPE II SECRETION SYSTEM CORE PROTEIN G"/>
    <property type="match status" value="1"/>
</dbReference>
<dbReference type="PRINTS" id="PR00813">
    <property type="entry name" value="BCTERIALGSPG"/>
</dbReference>
<keyword evidence="2" id="KW-0488">Methylation</keyword>
<keyword evidence="4 6" id="KW-1133">Transmembrane helix</keyword>
<sequence length="138" mass="14612">MKNRRGFSLIEMLVVLTIMGILSAIGIPRYQQYVTNSAIETGKTSLVSLAAAMERHRARTGTYAGAAAGKRDTGAPAIFPAHSPDDNSPYFNLTITAADSASYQLTATSTQKGTLGKGTLTLDSTGLQGGTDTLRNKW</sequence>
<proteinExistence type="predicted"/>
<comment type="subcellular location">
    <subcellularLocation>
        <location evidence="1">Membrane</location>
        <topology evidence="1">Single-pass membrane protein</topology>
    </subcellularLocation>
</comment>
<organism evidence="7 8">
    <name type="scientific">Endozoicomonas gorgoniicola</name>
    <dbReference type="NCBI Taxonomy" id="1234144"/>
    <lineage>
        <taxon>Bacteria</taxon>
        <taxon>Pseudomonadati</taxon>
        <taxon>Pseudomonadota</taxon>
        <taxon>Gammaproteobacteria</taxon>
        <taxon>Oceanospirillales</taxon>
        <taxon>Endozoicomonadaceae</taxon>
        <taxon>Endozoicomonas</taxon>
    </lineage>
</organism>
<dbReference type="InterPro" id="IPR031982">
    <property type="entry name" value="PilE-like"/>
</dbReference>
<dbReference type="RefSeq" id="WP_262563967.1">
    <property type="nucleotide sequence ID" value="NZ_JAPFCC010000001.1"/>
</dbReference>
<dbReference type="InterPro" id="IPR045584">
    <property type="entry name" value="Pilin-like"/>
</dbReference>
<dbReference type="SUPFAM" id="SSF54523">
    <property type="entry name" value="Pili subunits"/>
    <property type="match status" value="1"/>
</dbReference>
<dbReference type="PANTHER" id="PTHR30093">
    <property type="entry name" value="GENERAL SECRETION PATHWAY PROTEIN G"/>
    <property type="match status" value="1"/>
</dbReference>
<keyword evidence="8" id="KW-1185">Reference proteome</keyword>
<name>A0ABT3MXW1_9GAMM</name>
<evidence type="ECO:0000256" key="1">
    <source>
        <dbReference type="ARBA" id="ARBA00004167"/>
    </source>
</evidence>
<gene>
    <name evidence="7" type="ORF">NX722_16685</name>
</gene>
<dbReference type="PROSITE" id="PS00409">
    <property type="entry name" value="PROKAR_NTER_METHYL"/>
    <property type="match status" value="1"/>
</dbReference>
<evidence type="ECO:0000256" key="4">
    <source>
        <dbReference type="ARBA" id="ARBA00022989"/>
    </source>
</evidence>
<accession>A0ABT3MXW1</accession>
<dbReference type="EMBL" id="JAPFCC010000001">
    <property type="protein sequence ID" value="MCW7554226.1"/>
    <property type="molecule type" value="Genomic_DNA"/>
</dbReference>
<evidence type="ECO:0000256" key="6">
    <source>
        <dbReference type="SAM" id="Phobius"/>
    </source>
</evidence>
<reference evidence="7 8" key="1">
    <citation type="submission" date="2022-10" db="EMBL/GenBank/DDBJ databases">
        <title>High-quality genome sequences of two octocoral-associated bacteria, Endozoicomonas euniceicola EF212 and Endozoicomonas gorgoniicola PS125.</title>
        <authorList>
            <person name="Chiou Y.-J."/>
            <person name="Chen Y.-H."/>
        </authorList>
    </citation>
    <scope>NUCLEOTIDE SEQUENCE [LARGE SCALE GENOMIC DNA]</scope>
    <source>
        <strain evidence="7 8">PS125</strain>
    </source>
</reference>
<dbReference type="InterPro" id="IPR012902">
    <property type="entry name" value="N_methyl_site"/>
</dbReference>
<evidence type="ECO:0000313" key="7">
    <source>
        <dbReference type="EMBL" id="MCW7554226.1"/>
    </source>
</evidence>
<dbReference type="NCBIfam" id="TIGR02532">
    <property type="entry name" value="IV_pilin_GFxxxE"/>
    <property type="match status" value="1"/>
</dbReference>
<evidence type="ECO:0000256" key="5">
    <source>
        <dbReference type="ARBA" id="ARBA00023136"/>
    </source>
</evidence>
<keyword evidence="3 6" id="KW-0812">Transmembrane</keyword>
<dbReference type="Pfam" id="PF07963">
    <property type="entry name" value="N_methyl"/>
    <property type="match status" value="1"/>
</dbReference>
<comment type="caution">
    <text evidence="7">The sequence shown here is derived from an EMBL/GenBank/DDBJ whole genome shotgun (WGS) entry which is preliminary data.</text>
</comment>
<feature type="transmembrane region" description="Helical" evidence="6">
    <location>
        <begin position="7"/>
        <end position="27"/>
    </location>
</feature>
<keyword evidence="5 6" id="KW-0472">Membrane</keyword>